<dbReference type="Proteomes" id="UP001642482">
    <property type="component" value="Unassembled WGS sequence"/>
</dbReference>
<dbReference type="PANTHER" id="PTHR47668">
    <property type="entry name" value="DIENELACTONE HYDROLASE FAMILY PROTEIN (AFU_ORTHOLOGUE AFUA_6G01940)"/>
    <property type="match status" value="1"/>
</dbReference>
<dbReference type="InterPro" id="IPR002925">
    <property type="entry name" value="Dienelactn_hydro"/>
</dbReference>
<dbReference type="EMBL" id="CAWUHD010000005">
    <property type="protein sequence ID" value="CAK7210409.1"/>
    <property type="molecule type" value="Genomic_DNA"/>
</dbReference>
<reference evidence="2 3" key="1">
    <citation type="submission" date="2024-01" db="EMBL/GenBank/DDBJ databases">
        <authorList>
            <person name="Allen C."/>
            <person name="Tagirdzhanova G."/>
        </authorList>
    </citation>
    <scope>NUCLEOTIDE SEQUENCE [LARGE SCALE GENOMIC DNA]</scope>
</reference>
<dbReference type="InterPro" id="IPR029058">
    <property type="entry name" value="AB_hydrolase_fold"/>
</dbReference>
<dbReference type="SUPFAM" id="SSF53474">
    <property type="entry name" value="alpha/beta-Hydrolases"/>
    <property type="match status" value="1"/>
</dbReference>
<accession>A0ABP0AT10</accession>
<dbReference type="Pfam" id="PF01738">
    <property type="entry name" value="DLH"/>
    <property type="match status" value="1"/>
</dbReference>
<feature type="domain" description="Dienelactone hydrolase" evidence="1">
    <location>
        <begin position="39"/>
        <end position="255"/>
    </location>
</feature>
<proteinExistence type="predicted"/>
<dbReference type="Gene3D" id="3.40.50.1820">
    <property type="entry name" value="alpha/beta hydrolase"/>
    <property type="match status" value="1"/>
</dbReference>
<comment type="caution">
    <text evidence="2">The sequence shown here is derived from an EMBL/GenBank/DDBJ whole genome shotgun (WGS) entry which is preliminary data.</text>
</comment>
<name>A0ABP0AT10_9PEZI</name>
<evidence type="ECO:0000313" key="2">
    <source>
        <dbReference type="EMBL" id="CAK7210409.1"/>
    </source>
</evidence>
<evidence type="ECO:0000259" key="1">
    <source>
        <dbReference type="Pfam" id="PF01738"/>
    </source>
</evidence>
<evidence type="ECO:0000313" key="3">
    <source>
        <dbReference type="Proteomes" id="UP001642482"/>
    </source>
</evidence>
<sequence length="256" mass="27936">MADQLPEQCCTLPPFTSDYTPTGSYFTIPVPDTKQPDLRVYSAGPTDAKTVIVCVYDIFALHQNTLQGVDHLASTYGCRAVLPDLFRGESWPVENMPPKEGQAVLSAWVQARGNWEAQIRPALVAVVNKVKEEGAEKIGAYGFCFGAKKLVQAQPDNLFGAVALIHPSFFVAADGDAMRVPSLLVPSSGEDQTIMNGFWSRVQAKGGDIAAKSIREDFTDMHHGFAAARSNWADPRMAGRARDCHALMIKFFKATL</sequence>
<keyword evidence="3" id="KW-1185">Reference proteome</keyword>
<organism evidence="2 3">
    <name type="scientific">Sporothrix eucalyptigena</name>
    <dbReference type="NCBI Taxonomy" id="1812306"/>
    <lineage>
        <taxon>Eukaryota</taxon>
        <taxon>Fungi</taxon>
        <taxon>Dikarya</taxon>
        <taxon>Ascomycota</taxon>
        <taxon>Pezizomycotina</taxon>
        <taxon>Sordariomycetes</taxon>
        <taxon>Sordariomycetidae</taxon>
        <taxon>Ophiostomatales</taxon>
        <taxon>Ophiostomataceae</taxon>
        <taxon>Sporothrix</taxon>
    </lineage>
</organism>
<dbReference type="PANTHER" id="PTHR47668:SF1">
    <property type="entry name" value="DIENELACTONE HYDROLASE DOMAIN-CONTAINING PROTEIN-RELATED"/>
    <property type="match status" value="1"/>
</dbReference>
<protein>
    <recommendedName>
        <fullName evidence="1">Dienelactone hydrolase domain-containing protein</fullName>
    </recommendedName>
</protein>
<gene>
    <name evidence="2" type="ORF">SEUCBS140593_000814</name>
</gene>